<feature type="region of interest" description="Disordered" evidence="1">
    <location>
        <begin position="1"/>
        <end position="24"/>
    </location>
</feature>
<protein>
    <submittedName>
        <fullName evidence="2">Uncharacterized protein</fullName>
    </submittedName>
</protein>
<reference evidence="2 3" key="1">
    <citation type="journal article" date="2019" name="BMC Genomics">
        <title>New insights from Opisthorchis felineus genome: update on genomics of the epidemiologically important liver flukes.</title>
        <authorList>
            <person name="Ershov N.I."/>
            <person name="Mordvinov V.A."/>
            <person name="Prokhortchouk E.B."/>
            <person name="Pakharukova M.Y."/>
            <person name="Gunbin K.V."/>
            <person name="Ustyantsev K."/>
            <person name="Genaev M.A."/>
            <person name="Blinov A.G."/>
            <person name="Mazur A."/>
            <person name="Boulygina E."/>
            <person name="Tsygankova S."/>
            <person name="Khrameeva E."/>
            <person name="Chekanov N."/>
            <person name="Fan G."/>
            <person name="Xiao A."/>
            <person name="Zhang H."/>
            <person name="Xu X."/>
            <person name="Yang H."/>
            <person name="Solovyev V."/>
            <person name="Lee S.M."/>
            <person name="Liu X."/>
            <person name="Afonnikov D.A."/>
            <person name="Skryabin K.G."/>
        </authorList>
    </citation>
    <scope>NUCLEOTIDE SEQUENCE [LARGE SCALE GENOMIC DNA]</scope>
    <source>
        <strain evidence="2">AK-0245</strain>
        <tissue evidence="2">Whole organism</tissue>
    </source>
</reference>
<keyword evidence="3" id="KW-1185">Reference proteome</keyword>
<feature type="compositionally biased region" description="Basic residues" evidence="1">
    <location>
        <begin position="1"/>
        <end position="14"/>
    </location>
</feature>
<dbReference type="EMBL" id="SJOL01009473">
    <property type="protein sequence ID" value="TGZ57242.1"/>
    <property type="molecule type" value="Genomic_DNA"/>
</dbReference>
<name>A0A4S2L2X5_OPIFE</name>
<organism evidence="2 3">
    <name type="scientific">Opisthorchis felineus</name>
    <dbReference type="NCBI Taxonomy" id="147828"/>
    <lineage>
        <taxon>Eukaryota</taxon>
        <taxon>Metazoa</taxon>
        <taxon>Spiralia</taxon>
        <taxon>Lophotrochozoa</taxon>
        <taxon>Platyhelminthes</taxon>
        <taxon>Trematoda</taxon>
        <taxon>Digenea</taxon>
        <taxon>Opisthorchiida</taxon>
        <taxon>Opisthorchiata</taxon>
        <taxon>Opisthorchiidae</taxon>
        <taxon>Opisthorchis</taxon>
    </lineage>
</organism>
<gene>
    <name evidence="2" type="ORF">CRM22_009959</name>
</gene>
<dbReference type="AlphaFoldDB" id="A0A4S2L2X5"/>
<comment type="caution">
    <text evidence="2">The sequence shown here is derived from an EMBL/GenBank/DDBJ whole genome shotgun (WGS) entry which is preliminary data.</text>
</comment>
<sequence>MFIKCSKKPFRAGKQKGNEENERDESYSVRCQLEHVWWSIMEKSSKKLHLVWSTPYEGNLHSFPNVSVVHSFKVIHFHSKK</sequence>
<evidence type="ECO:0000256" key="1">
    <source>
        <dbReference type="SAM" id="MobiDB-lite"/>
    </source>
</evidence>
<evidence type="ECO:0000313" key="3">
    <source>
        <dbReference type="Proteomes" id="UP000308267"/>
    </source>
</evidence>
<accession>A0A4S2L2X5</accession>
<proteinExistence type="predicted"/>
<evidence type="ECO:0000313" key="2">
    <source>
        <dbReference type="EMBL" id="TGZ57242.1"/>
    </source>
</evidence>
<dbReference type="Proteomes" id="UP000308267">
    <property type="component" value="Unassembled WGS sequence"/>
</dbReference>